<evidence type="ECO:0000256" key="4">
    <source>
        <dbReference type="ARBA" id="ARBA00026071"/>
    </source>
</evidence>
<comment type="subcellular location">
    <subcellularLocation>
        <location evidence="5">Cytoplasm</location>
    </subcellularLocation>
    <subcellularLocation>
        <location evidence="5">Nucleus</location>
    </subcellularLocation>
</comment>
<comment type="subunit">
    <text evidence="5">Component of the proteasome complex.</text>
</comment>
<dbReference type="FunFam" id="3.60.20.10:FF:000008">
    <property type="entry name" value="Proteasome subunit beta type-4"/>
    <property type="match status" value="1"/>
</dbReference>
<dbReference type="Gene3D" id="3.60.20.10">
    <property type="entry name" value="Glutamine Phosphoribosylpyrophosphate, subunit 1, domain 1"/>
    <property type="match status" value="1"/>
</dbReference>
<dbReference type="CDD" id="cd03758">
    <property type="entry name" value="proteasome_beta_type_2"/>
    <property type="match status" value="1"/>
</dbReference>
<dbReference type="EMBL" id="JANBPT010000010">
    <property type="protein sequence ID" value="KAJ1930311.1"/>
    <property type="molecule type" value="Genomic_DNA"/>
</dbReference>
<comment type="similarity">
    <text evidence="5">Belongs to the peptidase T1B family.</text>
</comment>
<keyword evidence="8" id="KW-1185">Reference proteome</keyword>
<keyword evidence="7" id="KW-0378">Hydrolase</keyword>
<evidence type="ECO:0000256" key="1">
    <source>
        <dbReference type="ARBA" id="ARBA00022490"/>
    </source>
</evidence>
<comment type="function">
    <text evidence="5">Component of the proteasome, a multicatalytic proteinase complex which is characterized by its ability to cleave peptides with Arg, Phe, Tyr, Leu, and Glu adjacent to the leaving group at neutral or slightly basic pH. The proteasome has an ATP-dependent proteolytic activity.</text>
</comment>
<dbReference type="GO" id="GO:0005737">
    <property type="term" value="C:cytoplasm"/>
    <property type="evidence" value="ECO:0007669"/>
    <property type="project" value="UniProtKB-SubCell"/>
</dbReference>
<sequence>MECLLGLVGKDFVITVTDTSAIRSITVLKHNEDKTRVLSPHTLISFSGEAGDTINFSEYLQKNIQLYGIRNNIELTPAAAAHFVRRELAEALRSRNAYQANLLLSGYDKKKGPSLYWIDHLAALVQRPFAAHGYCGYYCTSMFDRYYRPNMDLEEAKDLIRKCLQELHHRFIINLPRFSVKVVDKDGIREIEL</sequence>
<evidence type="ECO:0000313" key="6">
    <source>
        <dbReference type="EMBL" id="KAJ1927797.1"/>
    </source>
</evidence>
<evidence type="ECO:0000256" key="5">
    <source>
        <dbReference type="RuleBase" id="RU004203"/>
    </source>
</evidence>
<reference evidence="7" key="1">
    <citation type="submission" date="2022-07" db="EMBL/GenBank/DDBJ databases">
        <title>Phylogenomic reconstructions and comparative analyses of Kickxellomycotina fungi.</title>
        <authorList>
            <person name="Reynolds N.K."/>
            <person name="Stajich J.E."/>
            <person name="Barry K."/>
            <person name="Grigoriev I.V."/>
            <person name="Crous P."/>
            <person name="Smith M.E."/>
        </authorList>
    </citation>
    <scope>NUCLEOTIDE SEQUENCE</scope>
    <source>
        <strain evidence="7">RSA 861</strain>
    </source>
</reference>
<comment type="caution">
    <text evidence="7">The sequence shown here is derived from an EMBL/GenBank/DDBJ whole genome shotgun (WGS) entry which is preliminary data.</text>
</comment>
<keyword evidence="1 5" id="KW-0963">Cytoplasm</keyword>
<name>A0A9W8E2V6_9FUNG</name>
<dbReference type="EMBL" id="JANBPT010000101">
    <property type="protein sequence ID" value="KAJ1927797.1"/>
    <property type="molecule type" value="Genomic_DNA"/>
</dbReference>
<evidence type="ECO:0000256" key="3">
    <source>
        <dbReference type="ARBA" id="ARBA00023242"/>
    </source>
</evidence>
<accession>A0A9W8E2V6</accession>
<dbReference type="PANTHER" id="PTHR32194">
    <property type="entry name" value="METALLOPROTEASE TLDD"/>
    <property type="match status" value="1"/>
</dbReference>
<evidence type="ECO:0000313" key="7">
    <source>
        <dbReference type="EMBL" id="KAJ1930311.1"/>
    </source>
</evidence>
<comment type="subunit">
    <text evidence="4">The 26S proteasome consists of a 20S proteasome core and two 19S regulatory subunits. The 20S proteasome core is composed of 28 subunits that are arranged in four stacked rings, resulting in a barrel-shaped structure. The two end rings are each formed by seven alpha subunits, and the two central rings are each formed by seven beta subunits. The catalytic chamber with the active sites is on the inside of the barrel.</text>
</comment>
<dbReference type="PANTHER" id="PTHR32194:SF2">
    <property type="entry name" value="PROTEASOME SUBUNIT BETA TYPE-1"/>
    <property type="match status" value="1"/>
</dbReference>
<protein>
    <recommendedName>
        <fullName evidence="5">Proteasome subunit beta</fullName>
    </recommendedName>
</protein>
<dbReference type="GO" id="GO:0005634">
    <property type="term" value="C:nucleus"/>
    <property type="evidence" value="ECO:0007669"/>
    <property type="project" value="UniProtKB-SubCell"/>
</dbReference>
<organism evidence="7 8">
    <name type="scientific">Tieghemiomyces parasiticus</name>
    <dbReference type="NCBI Taxonomy" id="78921"/>
    <lineage>
        <taxon>Eukaryota</taxon>
        <taxon>Fungi</taxon>
        <taxon>Fungi incertae sedis</taxon>
        <taxon>Zoopagomycota</taxon>
        <taxon>Kickxellomycotina</taxon>
        <taxon>Dimargaritomycetes</taxon>
        <taxon>Dimargaritales</taxon>
        <taxon>Dimargaritaceae</taxon>
        <taxon>Tieghemiomyces</taxon>
    </lineage>
</organism>
<dbReference type="GO" id="GO:0005839">
    <property type="term" value="C:proteasome core complex"/>
    <property type="evidence" value="ECO:0007669"/>
    <property type="project" value="InterPro"/>
</dbReference>
<dbReference type="GO" id="GO:0010498">
    <property type="term" value="P:proteasomal protein catabolic process"/>
    <property type="evidence" value="ECO:0007669"/>
    <property type="project" value="InterPro"/>
</dbReference>
<keyword evidence="2 5" id="KW-0647">Proteasome</keyword>
<dbReference type="InterPro" id="IPR029055">
    <property type="entry name" value="Ntn_hydrolases_N"/>
</dbReference>
<dbReference type="InterPro" id="IPR001353">
    <property type="entry name" value="Proteasome_sua/b"/>
</dbReference>
<dbReference type="GO" id="GO:0016787">
    <property type="term" value="F:hydrolase activity"/>
    <property type="evidence" value="ECO:0007669"/>
    <property type="project" value="UniProtKB-KW"/>
</dbReference>
<keyword evidence="3 5" id="KW-0539">Nucleus</keyword>
<dbReference type="AlphaFoldDB" id="A0A9W8E2V6"/>
<dbReference type="Proteomes" id="UP001150569">
    <property type="component" value="Unassembled WGS sequence"/>
</dbReference>
<dbReference type="SUPFAM" id="SSF56235">
    <property type="entry name" value="N-terminal nucleophile aminohydrolases (Ntn hydrolases)"/>
    <property type="match status" value="1"/>
</dbReference>
<dbReference type="InterPro" id="IPR023333">
    <property type="entry name" value="Proteasome_suB-type"/>
</dbReference>
<dbReference type="OrthoDB" id="268428at2759"/>
<dbReference type="PROSITE" id="PS51476">
    <property type="entry name" value="PROTEASOME_BETA_2"/>
    <property type="match status" value="1"/>
</dbReference>
<evidence type="ECO:0000313" key="8">
    <source>
        <dbReference type="Proteomes" id="UP001150569"/>
    </source>
</evidence>
<evidence type="ECO:0000256" key="2">
    <source>
        <dbReference type="ARBA" id="ARBA00022942"/>
    </source>
</evidence>
<dbReference type="Pfam" id="PF00227">
    <property type="entry name" value="Proteasome"/>
    <property type="match status" value="1"/>
</dbReference>
<dbReference type="InterPro" id="IPR035206">
    <property type="entry name" value="Proteasome_beta2"/>
</dbReference>
<gene>
    <name evidence="7" type="primary">PRE1_1</name>
    <name evidence="6" type="synonym">PRE1_2</name>
    <name evidence="7" type="ORF">IWQ60_000423</name>
    <name evidence="6" type="ORF">IWQ60_002614</name>
</gene>
<proteinExistence type="inferred from homology"/>